<feature type="compositionally biased region" description="Low complexity" evidence="1">
    <location>
        <begin position="1837"/>
        <end position="1850"/>
    </location>
</feature>
<feature type="compositionally biased region" description="Polar residues" evidence="1">
    <location>
        <begin position="1769"/>
        <end position="1780"/>
    </location>
</feature>
<feature type="region of interest" description="Disordered" evidence="1">
    <location>
        <begin position="198"/>
        <end position="217"/>
    </location>
</feature>
<feature type="region of interest" description="Disordered" evidence="1">
    <location>
        <begin position="2297"/>
        <end position="2341"/>
    </location>
</feature>
<dbReference type="Proteomes" id="UP000299084">
    <property type="component" value="Unassembled WGS sequence"/>
</dbReference>
<feature type="region of interest" description="Disordered" evidence="1">
    <location>
        <begin position="1181"/>
        <end position="1289"/>
    </location>
</feature>
<feature type="region of interest" description="Disordered" evidence="1">
    <location>
        <begin position="2901"/>
        <end position="3009"/>
    </location>
</feature>
<evidence type="ECO:0000313" key="2">
    <source>
        <dbReference type="EMBL" id="KAB1255460.1"/>
    </source>
</evidence>
<feature type="compositionally biased region" description="Basic residues" evidence="1">
    <location>
        <begin position="1191"/>
        <end position="1200"/>
    </location>
</feature>
<feature type="compositionally biased region" description="Pro residues" evidence="1">
    <location>
        <begin position="1256"/>
        <end position="1266"/>
    </location>
</feature>
<gene>
    <name evidence="2" type="ORF">Cadr_000027902</name>
</gene>
<accession>A0A5N4C9E2</accession>
<feature type="compositionally biased region" description="Polar residues" evidence="1">
    <location>
        <begin position="1361"/>
        <end position="1371"/>
    </location>
</feature>
<feature type="compositionally biased region" description="Basic residues" evidence="1">
    <location>
        <begin position="2663"/>
        <end position="2673"/>
    </location>
</feature>
<feature type="region of interest" description="Disordered" evidence="1">
    <location>
        <begin position="227"/>
        <end position="256"/>
    </location>
</feature>
<feature type="compositionally biased region" description="Basic and acidic residues" evidence="1">
    <location>
        <begin position="2940"/>
        <end position="2964"/>
    </location>
</feature>
<reference evidence="2 3" key="1">
    <citation type="journal article" date="2019" name="Mol. Ecol. Resour.">
        <title>Improving Illumina assemblies with Hi-C and long reads: an example with the North African dromedary.</title>
        <authorList>
            <person name="Elbers J.P."/>
            <person name="Rogers M.F."/>
            <person name="Perelman P.L."/>
            <person name="Proskuryakova A.A."/>
            <person name="Serdyukova N.A."/>
            <person name="Johnson W.E."/>
            <person name="Horin P."/>
            <person name="Corander J."/>
            <person name="Murphy D."/>
            <person name="Burger P.A."/>
        </authorList>
    </citation>
    <scope>NUCLEOTIDE SEQUENCE [LARGE SCALE GENOMIC DNA]</scope>
    <source>
        <strain evidence="2">Drom800</strain>
        <tissue evidence="2">Blood</tissue>
    </source>
</reference>
<feature type="compositionally biased region" description="Basic and acidic residues" evidence="1">
    <location>
        <begin position="227"/>
        <end position="238"/>
    </location>
</feature>
<keyword evidence="3" id="KW-1185">Reference proteome</keyword>
<feature type="compositionally biased region" description="Polar residues" evidence="1">
    <location>
        <begin position="2074"/>
        <end position="2090"/>
    </location>
</feature>
<feature type="compositionally biased region" description="Polar residues" evidence="1">
    <location>
        <begin position="818"/>
        <end position="828"/>
    </location>
</feature>
<protein>
    <submittedName>
        <fullName evidence="2">Uncharacterized protein</fullName>
    </submittedName>
</protein>
<feature type="compositionally biased region" description="Polar residues" evidence="1">
    <location>
        <begin position="491"/>
        <end position="500"/>
    </location>
</feature>
<feature type="region of interest" description="Disordered" evidence="1">
    <location>
        <begin position="1923"/>
        <end position="1969"/>
    </location>
</feature>
<feature type="region of interest" description="Disordered" evidence="1">
    <location>
        <begin position="629"/>
        <end position="658"/>
    </location>
</feature>
<feature type="region of interest" description="Disordered" evidence="1">
    <location>
        <begin position="2379"/>
        <end position="2431"/>
    </location>
</feature>
<feature type="region of interest" description="Disordered" evidence="1">
    <location>
        <begin position="1822"/>
        <end position="1859"/>
    </location>
</feature>
<feature type="compositionally biased region" description="Low complexity" evidence="1">
    <location>
        <begin position="50"/>
        <end position="65"/>
    </location>
</feature>
<feature type="compositionally biased region" description="Polar residues" evidence="1">
    <location>
        <begin position="2994"/>
        <end position="3009"/>
    </location>
</feature>
<sequence length="3009" mass="321863">MPGATLWRNTQPNTQQELSASLPLGDPSPAAQHLGHPGSGPTPGCDENTRGTGPRPAPATGPSRRQATVATNRRDTRGSPTQILHRQIWRGHTAWASPGSSCLHQIPLRTPWTHTAPQEPLLDANKHLPHCPHYTDEETEAQGSQRVAPPDVPQELSRCLEVRVRNSAETENSPGGPTYSPDQAVCWKVSASVVGWGWGTRGTEQPPEAQGPSPSLVGKHHSLCRRCELGPEPLDHPDSPTPQRPSRAHQHPEGMAGGQGTGFYCLRLGSACREATEHSCDDLRIWPEIRLQWEGTVGAPELTAPPSGSSRLKRYAVLCDPGPTPCPLWASTSPSDALRGTSHLNTSNQTGAARLWERDRHDTCHQRRLTSCPVLVAARTSNSGVPRDPAGVGAHSGPHKCGHGMNREPRLPEAEAGCSHLRHQRLILLHWELPCAPQDGHSISGRDPLRLWHLPQVGTKKCLQTSPDESWGNISPLNPSPPLPPKGLSSWAENSSQWQPRSPGPDPPGTRALCPTPLPTLHQVRPDLALGAQLGTRRGQLLPPRKRPSDMGKLTTHKAKDQKDLLRVTAELRPDDSRQADPREQHCWPGAGRYVAGAQTRRRGSSVPRGPLGLFSEEEGEGRVTWQGRVGDSGAMRKPPGNQSQQWRWREESSRAPETVRDVFGCPVTGPQPAGQPQATKSIKGINVTCAGHRETPEKAHSPQSTARTRLKGLEVGGAKAPSKGPSGQGVEEKIPHSRLGQVAPRQPGFHLQEISCLLKFTDLGRRAAESPPAKTLTRAARHREDAAGTPLSPAPPAGVTPRTDVCMLASSVHTQTTSAHLTLNPHSSPEGKCYPERHSPDGETEAWKGNSQPAVVTASPGSPATLQTKLSPFHEAGTGLKSPPHPHAKPEQWAECPAVPGGGGGAHACRVPSQLYPSTWDSARHAVGGPSLVGPLCRPNSPHVPQATTVPLGAHRAASAVISGTQLNRPHSGHRHRTAPRAEAPSPKASGAQAEEAPWGKVLCPVSHRDCRAEVGPRSKRLKAPAQSRQIPAPLLRILTYYGAAESRELPVPSSHGHFQAAEVRAGRFHQNPHTARRWQSLSGLGGGALAVGRLHTPAQPPAGAASITWKSHEPTMPFLRTHGGERTAQGHPEALGEGPNTAVNPRGIWGLHQSRATEPQDKIPAPNHWVCLPVSTAHSDSDVQSGARAHTHTPRPMHVHPSSLETTRGPRPRRGPRKCDNTFQRARIQLRSGSLQGGDSKPSLPDHEWLEHPSPLPAPGPPHTARPQAAHPWSGPEPPSSGRRSPPHRKIQFHLIAGFGFLDTGPEAFRAEGVGHCLPLFNKAGKEAACGIARLLRECGAPAPWGRGRGAGCGSSRPQVKTKTQQSPDSKVAGSRDSHCLNDHIAPGCWVLREDAGSVCVSSCCCNRSSQMWWPKTTQLYYLVVQKSKVDLTGPKSGCQQGWRTPSFFPASGGCLRSLALCPFLLPQSPLHSIFKSLRLTLLPPPPTLQTLNPNRQLLGPRDSVSPLLQSKSRHTPFCHLHGEHISLWCPVWPLMRLWVTNATGTHKAHNLWGSGRPCKVQQTCSTTLMFGKPTKGPSPHSIVGVSQKQGWQRPPSPPSSTATRDVHGVGQYPPPGAAADHSSLTTGCADRDEANPAPEVVQKSHGNPAVEMGLRCPVPTPWPTSQSRTFQAGPPHPPLNPFHPASRKGPSPLPRLPRCHLPLTSPPRKKPPAASQCQTTHRALHTSLAAIQTPWRCSLQHRELRGIPDTRPGAQRHREGSEGLKVTQQTCRATQVHTLPPQHSPRRSTVPGGTAARGSSRGPGARRCSFLPAAAAAIYSPDSGSPGACKEPGRATPRGPGRAGAEGWAKTPRAGHMLDPGHRPAPAPRSHEKGQALHVTAACQGRCFQAEPHKEGGEGAGMHATCPRQVTTTEATAGALIHPTPLGGGEDSYPHVTDAETEAQRKRRTQPKERRRGPPTPGFLGVARGLLSHQAADRPLRPWEYQPPHPSTHTAPFLGVSGPKSSQRPPAQGNEGLKSPRHLESSSCDTFSGLPVSGSVRQQAPSHMTALNPHDSPKRHPGPCYPKPRPLQSSGTSSVLQGSVMTTRRSDRREWLKARQPGGSVGSRRGATGKGKGIRHSDRQLEIPSHLCTGMPERCRQSECEGPEAGVRAVPFSKGAGVAGTEGWGAQATRGLAGKVRRQLFPGGTGWEENSLAAEWGADPRGESKRRWEPLLVSWSCCNKRPQTGGLKTAQIYSPTDLKVSAGLVPSGGSKGVCSTDLASSPRGSSACRRMTPISASIFKRHCWGGGGATGKGGHLPTSSPALTGHGTPATMGGPLTPPGLCSTPPGPRLHAWPRAWPGRQAQLSPGAARPRPPTSAQQACLVSLTSRAPVPGGCHGHGDSAAALGDAPGGSAAGTGVQREDKQGPRDTPSTRGLASGTSDCRRLQRDPLGHKEIFLHSPHAPLKAYLAQSLPIPLPKLSTQLSHGWPAKGRSEVGERLSRQASKKVRRVWVSCKECQEALQAHGALSKVRSCTQGRDCGGRTDAGRPGRRLLQALGGKGHLAWPHTHGGSSGWWSGDEGDLWAPLGHPMSNGKEAAGSTCGALGHGQRGEGLGHGLWDWLTPQMAPPSPPRPYVIHQPISLVGKLRCFCTEAPLLVLGCTAQLCPVAHSNCPQALKHKHTSRKTKPTPGDGRQSLSHRPLGSTPTHARQVDTPAALPQRFQEPWAPDTGQTEGTFHPGVVSLAPGLQKRSFTFQVTPRHLPKFYSRGITKDPSSCPGSASMGPGLAFLLESPVRRLPPQHPTGGHGARLSRRGNFTRVSPPQGTETGGQECGPSPHTCTCGNRHLQRGRTIAPANPGSLGAGVRGPVGEMMCWRNDSWGRNLRDSGLVGPERVRALSQWPEYWRWALGPQTRQGTKAKLPKRRCAHQQGIQERSRTFTRYHRKVSGTNFPEAEGREGMGKLGRAEEPGQHRGERPSLVRNRTAGRGGYTGTGQRKSRKADAKMPCSHTQNLVASSSPVPSD</sequence>
<dbReference type="EMBL" id="JWIN03000032">
    <property type="protein sequence ID" value="KAB1255460.1"/>
    <property type="molecule type" value="Genomic_DNA"/>
</dbReference>
<feature type="region of interest" description="Disordered" evidence="1">
    <location>
        <begin position="1983"/>
        <end position="2123"/>
    </location>
</feature>
<feature type="compositionally biased region" description="Low complexity" evidence="1">
    <location>
        <begin position="1794"/>
        <end position="1810"/>
    </location>
</feature>
<feature type="region of interest" description="Disordered" evidence="1">
    <location>
        <begin position="967"/>
        <end position="998"/>
    </location>
</feature>
<feature type="region of interest" description="Disordered" evidence="1">
    <location>
        <begin position="770"/>
        <end position="799"/>
    </location>
</feature>
<feature type="compositionally biased region" description="Basic residues" evidence="1">
    <location>
        <begin position="1948"/>
        <end position="1960"/>
    </location>
</feature>
<feature type="region of interest" description="Disordered" evidence="1">
    <location>
        <begin position="1574"/>
        <end position="1628"/>
    </location>
</feature>
<feature type="compositionally biased region" description="Polar residues" evidence="1">
    <location>
        <begin position="7"/>
        <end position="19"/>
    </location>
</feature>
<feature type="region of interest" description="Disordered" evidence="1">
    <location>
        <begin position="663"/>
        <end position="682"/>
    </location>
</feature>
<feature type="region of interest" description="Disordered" evidence="1">
    <location>
        <begin position="381"/>
        <end position="408"/>
    </location>
</feature>
<feature type="region of interest" description="Disordered" evidence="1">
    <location>
        <begin position="1351"/>
        <end position="1379"/>
    </location>
</feature>
<feature type="compositionally biased region" description="Polar residues" evidence="1">
    <location>
        <begin position="850"/>
        <end position="871"/>
    </location>
</feature>
<feature type="compositionally biased region" description="Basic and acidic residues" evidence="1">
    <location>
        <begin position="2091"/>
        <end position="2100"/>
    </location>
</feature>
<evidence type="ECO:0000256" key="1">
    <source>
        <dbReference type="SAM" id="MobiDB-lite"/>
    </source>
</evidence>
<feature type="region of interest" description="Disordered" evidence="1">
    <location>
        <begin position="463"/>
        <end position="513"/>
    </location>
</feature>
<comment type="caution">
    <text evidence="2">The sequence shown here is derived from an EMBL/GenBank/DDBJ whole genome shotgun (WGS) entry which is preliminary data.</text>
</comment>
<feature type="region of interest" description="Disordered" evidence="1">
    <location>
        <begin position="1749"/>
        <end position="1810"/>
    </location>
</feature>
<evidence type="ECO:0000313" key="3">
    <source>
        <dbReference type="Proteomes" id="UP000299084"/>
    </source>
</evidence>
<feature type="compositionally biased region" description="Polar residues" evidence="1">
    <location>
        <begin position="2416"/>
        <end position="2427"/>
    </location>
</feature>
<proteinExistence type="predicted"/>
<name>A0A5N4C9E2_CAMDR</name>
<feature type="region of interest" description="Disordered" evidence="1">
    <location>
        <begin position="1"/>
        <end position="81"/>
    </location>
</feature>
<feature type="compositionally biased region" description="Basic and acidic residues" evidence="1">
    <location>
        <begin position="648"/>
        <end position="658"/>
    </location>
</feature>
<organism evidence="2 3">
    <name type="scientific">Camelus dromedarius</name>
    <name type="common">Dromedary</name>
    <name type="synonym">Arabian camel</name>
    <dbReference type="NCBI Taxonomy" id="9838"/>
    <lineage>
        <taxon>Eukaryota</taxon>
        <taxon>Metazoa</taxon>
        <taxon>Chordata</taxon>
        <taxon>Craniata</taxon>
        <taxon>Vertebrata</taxon>
        <taxon>Euteleostomi</taxon>
        <taxon>Mammalia</taxon>
        <taxon>Eutheria</taxon>
        <taxon>Laurasiatheria</taxon>
        <taxon>Artiodactyla</taxon>
        <taxon>Tylopoda</taxon>
        <taxon>Camelidae</taxon>
        <taxon>Camelus</taxon>
    </lineage>
</organism>
<feature type="region of interest" description="Disordered" evidence="1">
    <location>
        <begin position="130"/>
        <end position="153"/>
    </location>
</feature>
<feature type="region of interest" description="Disordered" evidence="1">
    <location>
        <begin position="2662"/>
        <end position="2698"/>
    </location>
</feature>
<feature type="region of interest" description="Disordered" evidence="1">
    <location>
        <begin position="818"/>
        <end position="906"/>
    </location>
</feature>
<feature type="region of interest" description="Disordered" evidence="1">
    <location>
        <begin position="1666"/>
        <end position="1700"/>
    </location>
</feature>